<dbReference type="InterPro" id="IPR029056">
    <property type="entry name" value="Ribokinase-like"/>
</dbReference>
<dbReference type="AlphaFoldDB" id="A0A6G4V0Z1"/>
<accession>A0A6G4V0Z1</accession>
<evidence type="ECO:0000256" key="5">
    <source>
        <dbReference type="ARBA" id="ARBA00022840"/>
    </source>
</evidence>
<evidence type="ECO:0000256" key="4">
    <source>
        <dbReference type="ARBA" id="ARBA00022777"/>
    </source>
</evidence>
<name>A0A6G4V0Z1_9ACTN</name>
<evidence type="ECO:0000256" key="1">
    <source>
        <dbReference type="ARBA" id="ARBA00010688"/>
    </source>
</evidence>
<dbReference type="GO" id="GO:0005524">
    <property type="term" value="F:ATP binding"/>
    <property type="evidence" value="ECO:0007669"/>
    <property type="project" value="UniProtKB-KW"/>
</dbReference>
<keyword evidence="2" id="KW-0808">Transferase</keyword>
<organism evidence="7 8">
    <name type="scientific">Streptomyces scabichelini</name>
    <dbReference type="NCBI Taxonomy" id="2711217"/>
    <lineage>
        <taxon>Bacteria</taxon>
        <taxon>Bacillati</taxon>
        <taxon>Actinomycetota</taxon>
        <taxon>Actinomycetes</taxon>
        <taxon>Kitasatosporales</taxon>
        <taxon>Streptomycetaceae</taxon>
        <taxon>Streptomyces</taxon>
    </lineage>
</organism>
<dbReference type="GO" id="GO:0016301">
    <property type="term" value="F:kinase activity"/>
    <property type="evidence" value="ECO:0007669"/>
    <property type="project" value="UniProtKB-KW"/>
</dbReference>
<evidence type="ECO:0000256" key="3">
    <source>
        <dbReference type="ARBA" id="ARBA00022741"/>
    </source>
</evidence>
<evidence type="ECO:0000259" key="6">
    <source>
        <dbReference type="Pfam" id="PF00294"/>
    </source>
</evidence>
<dbReference type="Proteomes" id="UP000472335">
    <property type="component" value="Unassembled WGS sequence"/>
</dbReference>
<comment type="similarity">
    <text evidence="1">Belongs to the carbohydrate kinase PfkB family.</text>
</comment>
<dbReference type="CDD" id="cd01166">
    <property type="entry name" value="KdgK"/>
    <property type="match status" value="1"/>
</dbReference>
<keyword evidence="4 7" id="KW-0418">Kinase</keyword>
<protein>
    <submittedName>
        <fullName evidence="7">Sugar kinase</fullName>
    </submittedName>
</protein>
<feature type="domain" description="Carbohydrate kinase PfkB" evidence="6">
    <location>
        <begin position="12"/>
        <end position="298"/>
    </location>
</feature>
<keyword evidence="8" id="KW-1185">Reference proteome</keyword>
<dbReference type="Gene3D" id="3.40.1190.20">
    <property type="match status" value="1"/>
</dbReference>
<proteinExistence type="inferred from homology"/>
<evidence type="ECO:0000313" key="8">
    <source>
        <dbReference type="Proteomes" id="UP000472335"/>
    </source>
</evidence>
<evidence type="ECO:0000256" key="2">
    <source>
        <dbReference type="ARBA" id="ARBA00022679"/>
    </source>
</evidence>
<gene>
    <name evidence="7" type="ORF">G5C60_08635</name>
</gene>
<reference evidence="7 8" key="1">
    <citation type="submission" date="2020-02" db="EMBL/GenBank/DDBJ databases">
        <title>Whole-genome analyses of novel actinobacteria.</title>
        <authorList>
            <person name="Sahin N."/>
            <person name="Gencbay T."/>
        </authorList>
    </citation>
    <scope>NUCLEOTIDE SEQUENCE [LARGE SCALE GENOMIC DNA]</scope>
    <source>
        <strain evidence="7 8">HC44</strain>
    </source>
</reference>
<dbReference type="SUPFAM" id="SSF53613">
    <property type="entry name" value="Ribokinase-like"/>
    <property type="match status" value="1"/>
</dbReference>
<keyword evidence="5" id="KW-0067">ATP-binding</keyword>
<dbReference type="InterPro" id="IPR050306">
    <property type="entry name" value="PfkB_Carbo_kinase"/>
</dbReference>
<sequence>MAVFSPPDARPLAEQPTLRLTVGGAESNVACGVAGLGHRAAWLSRVGDDPFGQRILSELASRNVDVSGVEIDPARPTGVYFKDPGPDSTRTHYYRGGSAATLMSPDLVRSPVLSRARIVHLSGVAAALSESCARLLEALLIHRATGPGITGVGGSGRGPVISFDVNHRPALWRNGTADAADSLLKLARAADIVFVGRDEAETLWGTARADAVADLLGPAPLVVVKDAEHGATSYSGGTRTYVPALPTRVVEPVGAGDAFAAGYLTGVLEDHDERARLRLGHLAARAALSTRDDVPDMPARAEIDPCLELDDAAWPPR</sequence>
<dbReference type="EMBL" id="JAAKZY010000019">
    <property type="protein sequence ID" value="NGO07718.1"/>
    <property type="molecule type" value="Genomic_DNA"/>
</dbReference>
<comment type="caution">
    <text evidence="7">The sequence shown here is derived from an EMBL/GenBank/DDBJ whole genome shotgun (WGS) entry which is preliminary data.</text>
</comment>
<dbReference type="Pfam" id="PF00294">
    <property type="entry name" value="PfkB"/>
    <property type="match status" value="1"/>
</dbReference>
<dbReference type="PANTHER" id="PTHR43085:SF1">
    <property type="entry name" value="PSEUDOURIDINE KINASE-RELATED"/>
    <property type="match status" value="1"/>
</dbReference>
<evidence type="ECO:0000313" key="7">
    <source>
        <dbReference type="EMBL" id="NGO07718.1"/>
    </source>
</evidence>
<dbReference type="PANTHER" id="PTHR43085">
    <property type="entry name" value="HEXOKINASE FAMILY MEMBER"/>
    <property type="match status" value="1"/>
</dbReference>
<dbReference type="InterPro" id="IPR011611">
    <property type="entry name" value="PfkB_dom"/>
</dbReference>
<keyword evidence="3" id="KW-0547">Nucleotide-binding</keyword>